<feature type="non-terminal residue" evidence="2">
    <location>
        <position position="1"/>
    </location>
</feature>
<accession>A0ABN9QX21</accession>
<feature type="region of interest" description="Disordered" evidence="1">
    <location>
        <begin position="489"/>
        <end position="530"/>
    </location>
</feature>
<protein>
    <submittedName>
        <fullName evidence="2">Uncharacterized protein</fullName>
    </submittedName>
</protein>
<sequence>DPTDTLETVFVAELAAQIFGSKPKPDASSSGDLFMSRPPLNQKIEKIEDLEAHLPDMAGSDVKTDLLFRYSIDRKELMLNQDSRGRVNGCRGVMVHLTIEMEGSNGEDLVLAHLGAAPPDSAGVVTMNARKTEAGSSLTTPQPGPGGRVAAKGGAGKRDGKLARGTSSIGGGSSSTLENIIPDCRVVSVLCRYDGLWLPTVMQYVQKQFQLGEAAMEKIYQGLSEEVQLGLSEPAPTVTHHHMSACGDSLSLEYDALYLKSKLYLKDANVLEKFISPQTGYTRITDDHVPVAGLGEGDEQGEATDGITYIKREWVWMPKSEAEQRCVREMSPPRNAEPLKLESKDITLGSLLFGIENSAPLKEDLFGGTHGTSAKSKETSAFGRRKWRDFRKNGRVTGQPPAPVCLKVPAELGGVQMMMTRAKFEEVMTICEKIDFQKPSEARGGSQDHKEEEFFQKLLCCDASSSENLIHTYAIGNLQSNIMGHRPSLQSAVSSVETSHTDRYHGSKEPRPPSAFGVPRLLRNNSRSTG</sequence>
<reference evidence="2" key="1">
    <citation type="submission" date="2023-10" db="EMBL/GenBank/DDBJ databases">
        <authorList>
            <person name="Chen Y."/>
            <person name="Shah S."/>
            <person name="Dougan E. K."/>
            <person name="Thang M."/>
            <person name="Chan C."/>
        </authorList>
    </citation>
    <scope>NUCLEOTIDE SEQUENCE [LARGE SCALE GENOMIC DNA]</scope>
</reference>
<feature type="compositionally biased region" description="Basic and acidic residues" evidence="1">
    <location>
        <begin position="499"/>
        <end position="511"/>
    </location>
</feature>
<evidence type="ECO:0000313" key="2">
    <source>
        <dbReference type="EMBL" id="CAK0810900.1"/>
    </source>
</evidence>
<feature type="region of interest" description="Disordered" evidence="1">
    <location>
        <begin position="133"/>
        <end position="169"/>
    </location>
</feature>
<feature type="compositionally biased region" description="Polar residues" evidence="1">
    <location>
        <begin position="489"/>
        <end position="498"/>
    </location>
</feature>
<proteinExistence type="predicted"/>
<dbReference type="EMBL" id="CAUYUJ010004769">
    <property type="protein sequence ID" value="CAK0810900.1"/>
    <property type="molecule type" value="Genomic_DNA"/>
</dbReference>
<gene>
    <name evidence="2" type="ORF">PCOR1329_LOCUS15685</name>
</gene>
<organism evidence="2 3">
    <name type="scientific">Prorocentrum cordatum</name>
    <dbReference type="NCBI Taxonomy" id="2364126"/>
    <lineage>
        <taxon>Eukaryota</taxon>
        <taxon>Sar</taxon>
        <taxon>Alveolata</taxon>
        <taxon>Dinophyceae</taxon>
        <taxon>Prorocentrales</taxon>
        <taxon>Prorocentraceae</taxon>
        <taxon>Prorocentrum</taxon>
    </lineage>
</organism>
<dbReference type="Proteomes" id="UP001189429">
    <property type="component" value="Unassembled WGS sequence"/>
</dbReference>
<evidence type="ECO:0000313" key="3">
    <source>
        <dbReference type="Proteomes" id="UP001189429"/>
    </source>
</evidence>
<evidence type="ECO:0000256" key="1">
    <source>
        <dbReference type="SAM" id="MobiDB-lite"/>
    </source>
</evidence>
<comment type="caution">
    <text evidence="2">The sequence shown here is derived from an EMBL/GenBank/DDBJ whole genome shotgun (WGS) entry which is preliminary data.</text>
</comment>
<keyword evidence="3" id="KW-1185">Reference proteome</keyword>
<name>A0ABN9QX21_9DINO</name>